<feature type="region of interest" description="Disordered" evidence="1">
    <location>
        <begin position="1"/>
        <end position="62"/>
    </location>
</feature>
<gene>
    <name evidence="2" type="ORF">HZZ13_18800</name>
</gene>
<name>A0ABS0PRL2_9BRAD</name>
<feature type="compositionally biased region" description="Basic and acidic residues" evidence="1">
    <location>
        <begin position="38"/>
        <end position="62"/>
    </location>
</feature>
<organism evidence="2 3">
    <name type="scientific">Bradyrhizobium agreste</name>
    <dbReference type="NCBI Taxonomy" id="2751811"/>
    <lineage>
        <taxon>Bacteria</taxon>
        <taxon>Pseudomonadati</taxon>
        <taxon>Pseudomonadota</taxon>
        <taxon>Alphaproteobacteria</taxon>
        <taxon>Hyphomicrobiales</taxon>
        <taxon>Nitrobacteraceae</taxon>
        <taxon>Bradyrhizobium</taxon>
    </lineage>
</organism>
<protein>
    <submittedName>
        <fullName evidence="2">Uncharacterized protein</fullName>
    </submittedName>
</protein>
<dbReference type="EMBL" id="JACCHP010000011">
    <property type="protein sequence ID" value="MBH5399819.1"/>
    <property type="molecule type" value="Genomic_DNA"/>
</dbReference>
<dbReference type="Proteomes" id="UP000807370">
    <property type="component" value="Unassembled WGS sequence"/>
</dbReference>
<evidence type="ECO:0000256" key="1">
    <source>
        <dbReference type="SAM" id="MobiDB-lite"/>
    </source>
</evidence>
<sequence length="62" mass="7424">MPKATEPENDPRETPLDDPRRQTDMPTHRQTNKPWRGNPEKDQIDPKRPPVDLERWQKSKTH</sequence>
<feature type="compositionally biased region" description="Basic and acidic residues" evidence="1">
    <location>
        <begin position="1"/>
        <end position="27"/>
    </location>
</feature>
<reference evidence="2 3" key="1">
    <citation type="submission" date="2020-07" db="EMBL/GenBank/DDBJ databases">
        <title>Bradyrhizobium diversity isolated from nodules of indigenous legumes of Western Australia.</title>
        <authorList>
            <person name="Klepa M.S."/>
        </authorList>
    </citation>
    <scope>NUCLEOTIDE SEQUENCE [LARGE SCALE GENOMIC DNA]</scope>
    <source>
        <strain evidence="2 3">CNPSo 4010</strain>
    </source>
</reference>
<accession>A0ABS0PRL2</accession>
<proteinExistence type="predicted"/>
<evidence type="ECO:0000313" key="3">
    <source>
        <dbReference type="Proteomes" id="UP000807370"/>
    </source>
</evidence>
<keyword evidence="3" id="KW-1185">Reference proteome</keyword>
<dbReference type="RefSeq" id="WP_197961020.1">
    <property type="nucleotide sequence ID" value="NZ_JACCHP010000011.1"/>
</dbReference>
<comment type="caution">
    <text evidence="2">The sequence shown here is derived from an EMBL/GenBank/DDBJ whole genome shotgun (WGS) entry which is preliminary data.</text>
</comment>
<evidence type="ECO:0000313" key="2">
    <source>
        <dbReference type="EMBL" id="MBH5399819.1"/>
    </source>
</evidence>